<evidence type="ECO:0000313" key="2">
    <source>
        <dbReference type="EMBL" id="TBO57912.1"/>
    </source>
</evidence>
<dbReference type="InterPro" id="IPR041581">
    <property type="entry name" value="Glyoxalase_6"/>
</dbReference>
<organism evidence="2 3">
    <name type="scientific">Streptomyces kasugaensis</name>
    <dbReference type="NCBI Taxonomy" id="1946"/>
    <lineage>
        <taxon>Bacteria</taxon>
        <taxon>Bacillati</taxon>
        <taxon>Actinomycetota</taxon>
        <taxon>Actinomycetes</taxon>
        <taxon>Kitasatosporales</taxon>
        <taxon>Streptomycetaceae</taxon>
        <taxon>Streptomyces</taxon>
    </lineage>
</organism>
<dbReference type="Proteomes" id="UP000292452">
    <property type="component" value="Unassembled WGS sequence"/>
</dbReference>
<reference evidence="2 3" key="1">
    <citation type="submission" date="2019-02" db="EMBL/GenBank/DDBJ databases">
        <title>Draft Genome Sequence of Streptomyces sp. AM-2504, identified by 16S rRNA comparative analysis as a Streptomyces Kasugaensis strain.</title>
        <authorList>
            <person name="Napolioni V."/>
            <person name="Giuliodori A.M."/>
            <person name="Spurio R."/>
            <person name="Fabbretti A."/>
        </authorList>
    </citation>
    <scope>NUCLEOTIDE SEQUENCE [LARGE SCALE GENOMIC DNA]</scope>
    <source>
        <strain evidence="2 3">AM-2504</strain>
    </source>
</reference>
<dbReference type="Pfam" id="PF18029">
    <property type="entry name" value="Glyoxalase_6"/>
    <property type="match status" value="1"/>
</dbReference>
<dbReference type="PANTHER" id="PTHR35908:SF1">
    <property type="entry name" value="CONSERVED PROTEIN"/>
    <property type="match status" value="1"/>
</dbReference>
<dbReference type="InterPro" id="IPR029068">
    <property type="entry name" value="Glyas_Bleomycin-R_OHBP_Dase"/>
</dbReference>
<comment type="caution">
    <text evidence="2">The sequence shown here is derived from an EMBL/GenBank/DDBJ whole genome shotgun (WGS) entry which is preliminary data.</text>
</comment>
<dbReference type="RefSeq" id="WP_131124284.1">
    <property type="nucleotide sequence ID" value="NZ_SIXH01000182.1"/>
</dbReference>
<accession>A0A4Q9HSE9</accession>
<sequence>MGLTMRVVELECTDPLKLGEFWSAVLEAPVGPGKDGVNIAPRGGGEMRLYLVEERAPGHPRSRTRLWLNPVEGALEAEVARLTGLGARVVEKYWTNRSCGLAVVVLADPEGNEFCVEFSDKEVAEVVRRFEDPSDDLDGLGPGPEYTGFVGIDVP</sequence>
<name>A0A4Q9HSE9_STRKA</name>
<dbReference type="PANTHER" id="PTHR35908">
    <property type="entry name" value="HYPOTHETICAL FUSION PROTEIN"/>
    <property type="match status" value="1"/>
</dbReference>
<dbReference type="AlphaFoldDB" id="A0A4Q9HSE9"/>
<gene>
    <name evidence="2" type="ORF">EYS09_20275</name>
</gene>
<feature type="domain" description="Glyoxalase-like" evidence="1">
    <location>
        <begin position="8"/>
        <end position="116"/>
    </location>
</feature>
<evidence type="ECO:0000259" key="1">
    <source>
        <dbReference type="Pfam" id="PF18029"/>
    </source>
</evidence>
<dbReference type="EMBL" id="SIXH01000182">
    <property type="protein sequence ID" value="TBO57912.1"/>
    <property type="molecule type" value="Genomic_DNA"/>
</dbReference>
<dbReference type="SUPFAM" id="SSF54593">
    <property type="entry name" value="Glyoxalase/Bleomycin resistance protein/Dihydroxybiphenyl dioxygenase"/>
    <property type="match status" value="1"/>
</dbReference>
<keyword evidence="3" id="KW-1185">Reference proteome</keyword>
<evidence type="ECO:0000313" key="3">
    <source>
        <dbReference type="Proteomes" id="UP000292452"/>
    </source>
</evidence>
<proteinExistence type="predicted"/>
<dbReference type="Gene3D" id="3.10.180.10">
    <property type="entry name" value="2,3-Dihydroxybiphenyl 1,2-Dioxygenase, domain 1"/>
    <property type="match status" value="1"/>
</dbReference>
<protein>
    <submittedName>
        <fullName evidence="2">VOC family protein</fullName>
    </submittedName>
</protein>